<comment type="caution">
    <text evidence="1">The sequence shown here is derived from an EMBL/GenBank/DDBJ whole genome shotgun (WGS) entry which is preliminary data.</text>
</comment>
<accession>A0ACB9CNV3</accession>
<gene>
    <name evidence="1" type="ORF">L6452_15497</name>
</gene>
<proteinExistence type="predicted"/>
<protein>
    <submittedName>
        <fullName evidence="1">Uncharacterized protein</fullName>
    </submittedName>
</protein>
<name>A0ACB9CNV3_ARCLA</name>
<reference evidence="2" key="1">
    <citation type="journal article" date="2022" name="Mol. Ecol. Resour.">
        <title>The genomes of chicory, endive, great burdock and yacon provide insights into Asteraceae palaeo-polyploidization history and plant inulin production.</title>
        <authorList>
            <person name="Fan W."/>
            <person name="Wang S."/>
            <person name="Wang H."/>
            <person name="Wang A."/>
            <person name="Jiang F."/>
            <person name="Liu H."/>
            <person name="Zhao H."/>
            <person name="Xu D."/>
            <person name="Zhang Y."/>
        </authorList>
    </citation>
    <scope>NUCLEOTIDE SEQUENCE [LARGE SCALE GENOMIC DNA]</scope>
    <source>
        <strain evidence="2">cv. Niubang</strain>
    </source>
</reference>
<sequence length="247" mass="27735">MFGRGPLVSVDLKKVPRLGVIPRYAKDESEMKWFEVSGWNNLHTINAWEEDGGDTIVMVATNILSVEHLMERMDLIHASVEMARIDIKTRMVSRHPLSTRNLDLSVINPAFVGVKNRLREGAVCHGLPLVTSLFVLGVCSFLGIVKLDMSLSEVHQQECIVACRMFGPGCFGGEPFFVAKEPNHPDADEDDGYIVSHVHNEKTRESRFLVMDAKSPTLEIICVLKLPHRVPYGFHGLFVRESDINKL</sequence>
<organism evidence="1 2">
    <name type="scientific">Arctium lappa</name>
    <name type="common">Greater burdock</name>
    <name type="synonym">Lappa major</name>
    <dbReference type="NCBI Taxonomy" id="4217"/>
    <lineage>
        <taxon>Eukaryota</taxon>
        <taxon>Viridiplantae</taxon>
        <taxon>Streptophyta</taxon>
        <taxon>Embryophyta</taxon>
        <taxon>Tracheophyta</taxon>
        <taxon>Spermatophyta</taxon>
        <taxon>Magnoliopsida</taxon>
        <taxon>eudicotyledons</taxon>
        <taxon>Gunneridae</taxon>
        <taxon>Pentapetalae</taxon>
        <taxon>asterids</taxon>
        <taxon>campanulids</taxon>
        <taxon>Asterales</taxon>
        <taxon>Asteraceae</taxon>
        <taxon>Carduoideae</taxon>
        <taxon>Cardueae</taxon>
        <taxon>Arctiinae</taxon>
        <taxon>Arctium</taxon>
    </lineage>
</organism>
<evidence type="ECO:0000313" key="1">
    <source>
        <dbReference type="EMBL" id="KAI3735969.1"/>
    </source>
</evidence>
<evidence type="ECO:0000313" key="2">
    <source>
        <dbReference type="Proteomes" id="UP001055879"/>
    </source>
</evidence>
<dbReference type="EMBL" id="CM042050">
    <property type="protein sequence ID" value="KAI3735969.1"/>
    <property type="molecule type" value="Genomic_DNA"/>
</dbReference>
<reference evidence="1 2" key="2">
    <citation type="journal article" date="2022" name="Mol. Ecol. Resour.">
        <title>The genomes of chicory, endive, great burdock and yacon provide insights into Asteraceae paleo-polyploidization history and plant inulin production.</title>
        <authorList>
            <person name="Fan W."/>
            <person name="Wang S."/>
            <person name="Wang H."/>
            <person name="Wang A."/>
            <person name="Jiang F."/>
            <person name="Liu H."/>
            <person name="Zhao H."/>
            <person name="Xu D."/>
            <person name="Zhang Y."/>
        </authorList>
    </citation>
    <scope>NUCLEOTIDE SEQUENCE [LARGE SCALE GENOMIC DNA]</scope>
    <source>
        <strain evidence="2">cv. Niubang</strain>
    </source>
</reference>
<keyword evidence="2" id="KW-1185">Reference proteome</keyword>
<dbReference type="Proteomes" id="UP001055879">
    <property type="component" value="Linkage Group LG04"/>
</dbReference>